<feature type="region of interest" description="Disordered" evidence="1">
    <location>
        <begin position="1"/>
        <end position="22"/>
    </location>
</feature>
<dbReference type="AlphaFoldDB" id="F8AKA9"/>
<dbReference type="KEGG" id="mok:Metok_0319"/>
<dbReference type="GeneID" id="10772437"/>
<sequence length="268" mass="30469">MGNLHNYSTDNDNSNISNYNNNNTKNYDSDYSLLNSEEGLDINNPKNPQQSGSSIKSTKMCYDSSTQNVICEITLTDGTIITKKYNIAVLLQSKYNNGYTKGKVDGINSVDFKTITATVNNTNIITNITLTNNKSKINSYILSDNDVIKLYNNLHPVNSGLWIKIDDKEYIFPIIDRNKQPDINAAYQPAIDGSSQYEVLGKPQKKWTFDLYVDSIEKLQFLEQLEINPVCEVKFDEIETYKQTLIQNLSYSRITSFNYNVSIDLVIL</sequence>
<organism evidence="2 3">
    <name type="scientific">Methanothermococcus okinawensis (strain DSM 14208 / JCM 11175 / IH1)</name>
    <dbReference type="NCBI Taxonomy" id="647113"/>
    <lineage>
        <taxon>Archaea</taxon>
        <taxon>Methanobacteriati</taxon>
        <taxon>Methanobacteriota</taxon>
        <taxon>Methanomada group</taxon>
        <taxon>Methanococci</taxon>
        <taxon>Methanococcales</taxon>
        <taxon>Methanococcaceae</taxon>
        <taxon>Methanothermococcus</taxon>
    </lineage>
</organism>
<feature type="compositionally biased region" description="Polar residues" evidence="1">
    <location>
        <begin position="44"/>
        <end position="58"/>
    </location>
</feature>
<evidence type="ECO:0000313" key="2">
    <source>
        <dbReference type="EMBL" id="AEH06309.1"/>
    </source>
</evidence>
<dbReference type="STRING" id="647113.Metok_0319"/>
<dbReference type="OrthoDB" id="386091at2157"/>
<dbReference type="HOGENOM" id="CLU_876063_0_0_2"/>
<proteinExistence type="predicted"/>
<dbReference type="EMBL" id="CP002792">
    <property type="protein sequence ID" value="AEH06309.1"/>
    <property type="molecule type" value="Genomic_DNA"/>
</dbReference>
<dbReference type="eggNOG" id="arCOG09649">
    <property type="taxonomic scope" value="Archaea"/>
</dbReference>
<protein>
    <submittedName>
        <fullName evidence="2">Uncharacterized protein</fullName>
    </submittedName>
</protein>
<evidence type="ECO:0000313" key="3">
    <source>
        <dbReference type="Proteomes" id="UP000009296"/>
    </source>
</evidence>
<gene>
    <name evidence="2" type="ordered locus">Metok_0319</name>
</gene>
<evidence type="ECO:0000256" key="1">
    <source>
        <dbReference type="SAM" id="MobiDB-lite"/>
    </source>
</evidence>
<dbReference type="Proteomes" id="UP000009296">
    <property type="component" value="Chromosome"/>
</dbReference>
<reference evidence="2" key="1">
    <citation type="submission" date="2011-05" db="EMBL/GenBank/DDBJ databases">
        <title>Complete sequence of chromosome of Methanothermococcus okinawensis IH1.</title>
        <authorList>
            <consortium name="US DOE Joint Genome Institute"/>
            <person name="Lucas S."/>
            <person name="Han J."/>
            <person name="Lapidus A."/>
            <person name="Cheng J.-F."/>
            <person name="Goodwin L."/>
            <person name="Pitluck S."/>
            <person name="Peters L."/>
            <person name="Mikhailova N."/>
            <person name="Held B."/>
            <person name="Han C."/>
            <person name="Tapia R."/>
            <person name="Land M."/>
            <person name="Hauser L."/>
            <person name="Kyrpides N."/>
            <person name="Ivanova N."/>
            <person name="Pagani I."/>
            <person name="Sieprawska-Lupa M."/>
            <person name="Takai K."/>
            <person name="Miyazaki J."/>
            <person name="Whitman W."/>
            <person name="Woyke T."/>
        </authorList>
    </citation>
    <scope>NUCLEOTIDE SEQUENCE [LARGE SCALE GENOMIC DNA]</scope>
    <source>
        <strain evidence="2">IH1</strain>
    </source>
</reference>
<feature type="region of interest" description="Disordered" evidence="1">
    <location>
        <begin position="37"/>
        <end position="58"/>
    </location>
</feature>
<name>F8AKA9_METOI</name>
<dbReference type="RefSeq" id="WP_013866495.1">
    <property type="nucleotide sequence ID" value="NC_015636.1"/>
</dbReference>
<accession>F8AKA9</accession>
<keyword evidence="3" id="KW-1185">Reference proteome</keyword>